<dbReference type="Pfam" id="PF08284">
    <property type="entry name" value="RVP_2"/>
    <property type="match status" value="1"/>
</dbReference>
<dbReference type="SUPFAM" id="SSF56672">
    <property type="entry name" value="DNA/RNA polymerases"/>
    <property type="match status" value="1"/>
</dbReference>
<dbReference type="GO" id="GO:0004519">
    <property type="term" value="F:endonuclease activity"/>
    <property type="evidence" value="ECO:0007669"/>
    <property type="project" value="UniProtKB-KW"/>
</dbReference>
<dbReference type="Proteomes" id="UP001341281">
    <property type="component" value="Chromosome 09"/>
</dbReference>
<dbReference type="Gene3D" id="2.40.70.10">
    <property type="entry name" value="Acid Proteases"/>
    <property type="match status" value="1"/>
</dbReference>
<evidence type="ECO:0000256" key="8">
    <source>
        <dbReference type="ARBA" id="ARBA00022918"/>
    </source>
</evidence>
<dbReference type="Pfam" id="PF17917">
    <property type="entry name" value="RT_RNaseH"/>
    <property type="match status" value="1"/>
</dbReference>
<dbReference type="CDD" id="cd00303">
    <property type="entry name" value="retropepsin_like"/>
    <property type="match status" value="1"/>
</dbReference>
<dbReference type="CDD" id="cd01647">
    <property type="entry name" value="RT_LTR"/>
    <property type="match status" value="1"/>
</dbReference>
<dbReference type="AlphaFoldDB" id="A0AAQ3UQF0"/>
<dbReference type="GO" id="GO:0006508">
    <property type="term" value="P:proteolysis"/>
    <property type="evidence" value="ECO:0007669"/>
    <property type="project" value="UniProtKB-KW"/>
</dbReference>
<dbReference type="InterPro" id="IPR021109">
    <property type="entry name" value="Peptidase_aspartic_dom_sf"/>
</dbReference>
<evidence type="ECO:0000259" key="10">
    <source>
        <dbReference type="Pfam" id="PF00078"/>
    </source>
</evidence>
<dbReference type="InterPro" id="IPR050951">
    <property type="entry name" value="Retrovirus_Pol_polyprotein"/>
</dbReference>
<feature type="region of interest" description="Disordered" evidence="9">
    <location>
        <begin position="1"/>
        <end position="74"/>
    </location>
</feature>
<dbReference type="SUPFAM" id="SSF50630">
    <property type="entry name" value="Acid proteases"/>
    <property type="match status" value="1"/>
</dbReference>
<sequence>MKHRLREAHEDQQRKRLASTPPSSSSQRQRVGHQSPPQICYLEEPQQQEQHTGAQQHMSPRSAPPYPPASVPPSKPSIGYPCFKCVKTRHFSRTCRTRQKTPGSVPTDREKKSVPKMGQLHYTQLEQVPEGEPILGGTFLVNDHPMVVLFDSGATFTFISKAYALKHGYEIIELKQKYRITVAGSSINTNHIVRDLHLQVGRESLIISPLVLPQLGIDIILGMEWLKRHNAMINVGSRTVQLCSSSGTDVIIHVPLHEHESHTVNVAQAHLEAQALAMIPVACDYPDVFPEEPPGLPPDRDVEFRIDLVPGTAPVSKRSYRMAPNELKELKTQLQEQLDKGFIRPSPSPWGYPALFVEKKDQGGKRLCVDYRPLNAVTVKNKYPLPHIDILFDQLGGATVFSKIDLRSGYHQIKVREEDIAKTAFSTRYGLYEYLVMSFGLTNAPAFFMYLMNSVFMNELDKFVVVFINDILVYSKNEKEHEEHLRIVLSRLREHKLYAKFSQCAFWLKEVAFLGHILSAKGVAVDPSKVEDVLNWKQPQTVIEIRSFLSLAGYYRRFIKDFSRIAKPMTALTQKNAKFAWSPKCEEAFGTLKKLLTSAPVLTQPDITKPFDVYCDASGSGLGCVLMQEGRVIAYASSQLRKHEVNYPTHDLELLAVVNALKKWRHYLLGNTCHIYTDHKSLKYIFTQPELNMRQRRWLELIKDYDLEVHYHPGKANVVADALSRKAYCNFIEARPTVRVLCCEIGEVDTQIVQHAELYSLIIEPTIKGQIIAAQKQDKGMAHIREGLNEKKRACFTLDDQGVLWFKNRLVVPKDMELRKKILDEAHTSIFTMHPGSNKMYQDLKQKFWWTRMKREIAKYVS</sequence>
<keyword evidence="7" id="KW-0378">Hydrolase</keyword>
<evidence type="ECO:0000256" key="3">
    <source>
        <dbReference type="ARBA" id="ARBA00022679"/>
    </source>
</evidence>
<keyword evidence="3" id="KW-0808">Transferase</keyword>
<dbReference type="InterPro" id="IPR000477">
    <property type="entry name" value="RT_dom"/>
</dbReference>
<dbReference type="EMBL" id="CP144753">
    <property type="protein sequence ID" value="WVZ93534.1"/>
    <property type="molecule type" value="Genomic_DNA"/>
</dbReference>
<evidence type="ECO:0000256" key="7">
    <source>
        <dbReference type="ARBA" id="ARBA00022801"/>
    </source>
</evidence>
<dbReference type="FunFam" id="3.10.20.370:FF:000001">
    <property type="entry name" value="Retrovirus-related Pol polyprotein from transposon 17.6-like protein"/>
    <property type="match status" value="1"/>
</dbReference>
<name>A0AAQ3UQF0_PASNO</name>
<dbReference type="Gene3D" id="3.10.10.10">
    <property type="entry name" value="HIV Type 1 Reverse Transcriptase, subunit A, domain 1"/>
    <property type="match status" value="1"/>
</dbReference>
<dbReference type="PANTHER" id="PTHR37984:SF5">
    <property type="entry name" value="PROTEIN NYNRIN-LIKE"/>
    <property type="match status" value="1"/>
</dbReference>
<evidence type="ECO:0000313" key="13">
    <source>
        <dbReference type="EMBL" id="WVZ93534.1"/>
    </source>
</evidence>
<dbReference type="GO" id="GO:0003964">
    <property type="term" value="F:RNA-directed DNA polymerase activity"/>
    <property type="evidence" value="ECO:0007669"/>
    <property type="project" value="UniProtKB-KW"/>
</dbReference>
<protein>
    <recommendedName>
        <fullName evidence="1">RNA-directed DNA polymerase</fullName>
        <ecNumber evidence="1">2.7.7.49</ecNumber>
    </recommendedName>
</protein>
<feature type="domain" description="Integrase zinc-binding" evidence="12">
    <location>
        <begin position="817"/>
        <end position="861"/>
    </location>
</feature>
<evidence type="ECO:0000256" key="4">
    <source>
        <dbReference type="ARBA" id="ARBA00022695"/>
    </source>
</evidence>
<accession>A0AAQ3UQF0</accession>
<dbReference type="PANTHER" id="PTHR37984">
    <property type="entry name" value="PROTEIN CBG26694"/>
    <property type="match status" value="1"/>
</dbReference>
<evidence type="ECO:0000259" key="12">
    <source>
        <dbReference type="Pfam" id="PF17921"/>
    </source>
</evidence>
<keyword evidence="4" id="KW-0548">Nucleotidyltransferase</keyword>
<dbReference type="Pfam" id="PF17921">
    <property type="entry name" value="Integrase_H2C2"/>
    <property type="match status" value="1"/>
</dbReference>
<feature type="domain" description="Reverse transcriptase" evidence="10">
    <location>
        <begin position="358"/>
        <end position="518"/>
    </location>
</feature>
<keyword evidence="8" id="KW-0695">RNA-directed DNA polymerase</keyword>
<dbReference type="InterPro" id="IPR041373">
    <property type="entry name" value="RT_RNaseH"/>
</dbReference>
<feature type="compositionally biased region" description="Low complexity" evidence="9">
    <location>
        <begin position="47"/>
        <end position="61"/>
    </location>
</feature>
<dbReference type="EC" id="2.7.7.49" evidence="1"/>
<keyword evidence="2" id="KW-0645">Protease</keyword>
<keyword evidence="6" id="KW-0255">Endonuclease</keyword>
<evidence type="ECO:0000313" key="14">
    <source>
        <dbReference type="Proteomes" id="UP001341281"/>
    </source>
</evidence>
<dbReference type="InterPro" id="IPR041588">
    <property type="entry name" value="Integrase_H2C2"/>
</dbReference>
<dbReference type="GO" id="GO:0008233">
    <property type="term" value="F:peptidase activity"/>
    <property type="evidence" value="ECO:0007669"/>
    <property type="project" value="UniProtKB-KW"/>
</dbReference>
<reference evidence="13 14" key="1">
    <citation type="submission" date="2024-02" db="EMBL/GenBank/DDBJ databases">
        <title>High-quality chromosome-scale genome assembly of Pensacola bahiagrass (Paspalum notatum Flugge var. saurae).</title>
        <authorList>
            <person name="Vega J.M."/>
            <person name="Podio M."/>
            <person name="Orjuela J."/>
            <person name="Siena L.A."/>
            <person name="Pessino S.C."/>
            <person name="Combes M.C."/>
            <person name="Mariac C."/>
            <person name="Albertini E."/>
            <person name="Pupilli F."/>
            <person name="Ortiz J.P.A."/>
            <person name="Leblanc O."/>
        </authorList>
    </citation>
    <scope>NUCLEOTIDE SEQUENCE [LARGE SCALE GENOMIC DNA]</scope>
    <source>
        <strain evidence="13">R1</strain>
        <tissue evidence="13">Leaf</tissue>
    </source>
</reference>
<dbReference type="FunFam" id="3.30.70.270:FF:000020">
    <property type="entry name" value="Transposon Tf2-6 polyprotein-like Protein"/>
    <property type="match status" value="1"/>
</dbReference>
<dbReference type="InterPro" id="IPR043502">
    <property type="entry name" value="DNA/RNA_pol_sf"/>
</dbReference>
<keyword evidence="14" id="KW-1185">Reference proteome</keyword>
<evidence type="ECO:0000256" key="5">
    <source>
        <dbReference type="ARBA" id="ARBA00022722"/>
    </source>
</evidence>
<dbReference type="InterPro" id="IPR043128">
    <property type="entry name" value="Rev_trsase/Diguanyl_cyclase"/>
</dbReference>
<organism evidence="13 14">
    <name type="scientific">Paspalum notatum var. saurae</name>
    <dbReference type="NCBI Taxonomy" id="547442"/>
    <lineage>
        <taxon>Eukaryota</taxon>
        <taxon>Viridiplantae</taxon>
        <taxon>Streptophyta</taxon>
        <taxon>Embryophyta</taxon>
        <taxon>Tracheophyta</taxon>
        <taxon>Spermatophyta</taxon>
        <taxon>Magnoliopsida</taxon>
        <taxon>Liliopsida</taxon>
        <taxon>Poales</taxon>
        <taxon>Poaceae</taxon>
        <taxon>PACMAD clade</taxon>
        <taxon>Panicoideae</taxon>
        <taxon>Andropogonodae</taxon>
        <taxon>Paspaleae</taxon>
        <taxon>Paspalinae</taxon>
        <taxon>Paspalum</taxon>
    </lineage>
</organism>
<dbReference type="CDD" id="cd09274">
    <property type="entry name" value="RNase_HI_RT_Ty3"/>
    <property type="match status" value="1"/>
</dbReference>
<evidence type="ECO:0000256" key="2">
    <source>
        <dbReference type="ARBA" id="ARBA00022670"/>
    </source>
</evidence>
<feature type="compositionally biased region" description="Pro residues" evidence="9">
    <location>
        <begin position="62"/>
        <end position="74"/>
    </location>
</feature>
<feature type="domain" description="Reverse transcriptase RNase H-like" evidence="11">
    <location>
        <begin position="606"/>
        <end position="705"/>
    </location>
</feature>
<keyword evidence="5" id="KW-0540">Nuclease</keyword>
<proteinExistence type="predicted"/>
<dbReference type="Gene3D" id="1.10.340.70">
    <property type="match status" value="1"/>
</dbReference>
<gene>
    <name evidence="13" type="ORF">U9M48_039505</name>
</gene>
<evidence type="ECO:0000256" key="1">
    <source>
        <dbReference type="ARBA" id="ARBA00012493"/>
    </source>
</evidence>
<evidence type="ECO:0000256" key="9">
    <source>
        <dbReference type="SAM" id="MobiDB-lite"/>
    </source>
</evidence>
<dbReference type="FunFam" id="3.10.10.10:FF:000007">
    <property type="entry name" value="Retrovirus-related Pol polyprotein from transposon 17.6-like Protein"/>
    <property type="match status" value="1"/>
</dbReference>
<evidence type="ECO:0000256" key="6">
    <source>
        <dbReference type="ARBA" id="ARBA00022759"/>
    </source>
</evidence>
<dbReference type="Gene3D" id="3.30.70.270">
    <property type="match status" value="2"/>
</dbReference>
<dbReference type="Pfam" id="PF00078">
    <property type="entry name" value="RVT_1"/>
    <property type="match status" value="1"/>
</dbReference>
<evidence type="ECO:0000259" key="11">
    <source>
        <dbReference type="Pfam" id="PF17917"/>
    </source>
</evidence>